<evidence type="ECO:0000313" key="2">
    <source>
        <dbReference type="EMBL" id="MPC98977.1"/>
    </source>
</evidence>
<reference evidence="2 3" key="1">
    <citation type="submission" date="2019-05" db="EMBL/GenBank/DDBJ databases">
        <title>Another draft genome of Portunus trituberculatus and its Hox gene families provides insights of decapod evolution.</title>
        <authorList>
            <person name="Jeong J.-H."/>
            <person name="Song I."/>
            <person name="Kim S."/>
            <person name="Choi T."/>
            <person name="Kim D."/>
            <person name="Ryu S."/>
            <person name="Kim W."/>
        </authorList>
    </citation>
    <scope>NUCLEOTIDE SEQUENCE [LARGE SCALE GENOMIC DNA]</scope>
    <source>
        <tissue evidence="2">Muscle</tissue>
    </source>
</reference>
<dbReference type="EMBL" id="VSRR010116457">
    <property type="protein sequence ID" value="MPC98977.1"/>
    <property type="molecule type" value="Genomic_DNA"/>
</dbReference>
<dbReference type="AlphaFoldDB" id="A0A5B7K0J8"/>
<gene>
    <name evidence="2" type="ORF">E2C01_094369</name>
</gene>
<sequence>MGSFYERAARVIKPACFIVRLPHKYSRESVHDFRQVSQHEKSGIPYDTKQTMHTDGHIEQQQKQQPSGLSSLFSSLSMYPVHKYPVFLLLLSCVRAKTIFITGHKRQQSPTNHFS</sequence>
<name>A0A5B7K0J8_PORTR</name>
<dbReference type="Proteomes" id="UP000324222">
    <property type="component" value="Unassembled WGS sequence"/>
</dbReference>
<organism evidence="2 3">
    <name type="scientific">Portunus trituberculatus</name>
    <name type="common">Swimming crab</name>
    <name type="synonym">Neptunus trituberculatus</name>
    <dbReference type="NCBI Taxonomy" id="210409"/>
    <lineage>
        <taxon>Eukaryota</taxon>
        <taxon>Metazoa</taxon>
        <taxon>Ecdysozoa</taxon>
        <taxon>Arthropoda</taxon>
        <taxon>Crustacea</taxon>
        <taxon>Multicrustacea</taxon>
        <taxon>Malacostraca</taxon>
        <taxon>Eumalacostraca</taxon>
        <taxon>Eucarida</taxon>
        <taxon>Decapoda</taxon>
        <taxon>Pleocyemata</taxon>
        <taxon>Brachyura</taxon>
        <taxon>Eubrachyura</taxon>
        <taxon>Portunoidea</taxon>
        <taxon>Portunidae</taxon>
        <taxon>Portuninae</taxon>
        <taxon>Portunus</taxon>
    </lineage>
</organism>
<feature type="region of interest" description="Disordered" evidence="1">
    <location>
        <begin position="37"/>
        <end position="66"/>
    </location>
</feature>
<feature type="compositionally biased region" description="Basic and acidic residues" evidence="1">
    <location>
        <begin position="50"/>
        <end position="60"/>
    </location>
</feature>
<proteinExistence type="predicted"/>
<accession>A0A5B7K0J8</accession>
<comment type="caution">
    <text evidence="2">The sequence shown here is derived from an EMBL/GenBank/DDBJ whole genome shotgun (WGS) entry which is preliminary data.</text>
</comment>
<protein>
    <submittedName>
        <fullName evidence="2">Uncharacterized protein</fullName>
    </submittedName>
</protein>
<evidence type="ECO:0000313" key="3">
    <source>
        <dbReference type="Proteomes" id="UP000324222"/>
    </source>
</evidence>
<keyword evidence="3" id="KW-1185">Reference proteome</keyword>
<evidence type="ECO:0000256" key="1">
    <source>
        <dbReference type="SAM" id="MobiDB-lite"/>
    </source>
</evidence>